<name>A2F0K3_TRIV3</name>
<proteinExistence type="predicted"/>
<protein>
    <submittedName>
        <fullName evidence="2">Clan CA, family C19, ubiquitin hydrolase-like cysteine peptidase</fullName>
    </submittedName>
</protein>
<dbReference type="KEGG" id="tva:4759409"/>
<dbReference type="RefSeq" id="XP_001314224.1">
    <property type="nucleotide sequence ID" value="XM_001314210.1"/>
</dbReference>
<dbReference type="SMR" id="A2F0K3"/>
<dbReference type="InterPro" id="IPR018200">
    <property type="entry name" value="USP_CS"/>
</dbReference>
<dbReference type="InterPro" id="IPR050164">
    <property type="entry name" value="Peptidase_C19"/>
</dbReference>
<dbReference type="GO" id="GO:0016579">
    <property type="term" value="P:protein deubiquitination"/>
    <property type="evidence" value="ECO:0007669"/>
    <property type="project" value="InterPro"/>
</dbReference>
<evidence type="ECO:0000313" key="2">
    <source>
        <dbReference type="EMBL" id="EAY01583.1"/>
    </source>
</evidence>
<dbReference type="PANTHER" id="PTHR24006:SF925">
    <property type="entry name" value="UBIQUITINYL HYDROLASE 1"/>
    <property type="match status" value="1"/>
</dbReference>
<dbReference type="VEuPathDB" id="TrichDB:TVAG_025810"/>
<dbReference type="InterPro" id="IPR028889">
    <property type="entry name" value="USP"/>
</dbReference>
<dbReference type="Proteomes" id="UP000001542">
    <property type="component" value="Unassembled WGS sequence"/>
</dbReference>
<accession>A2F0K3</accession>
<keyword evidence="3" id="KW-1185">Reference proteome</keyword>
<dbReference type="PANTHER" id="PTHR24006">
    <property type="entry name" value="UBIQUITIN CARBOXYL-TERMINAL HYDROLASE"/>
    <property type="match status" value="1"/>
</dbReference>
<dbReference type="OrthoDB" id="292964at2759"/>
<dbReference type="InParanoid" id="A2F0K3"/>
<dbReference type="VEuPathDB" id="TrichDB:TVAGG3_0328700"/>
<feature type="domain" description="USP" evidence="1">
    <location>
        <begin position="236"/>
        <end position="511"/>
    </location>
</feature>
<dbReference type="GO" id="GO:0004843">
    <property type="term" value="F:cysteine-type deubiquitinase activity"/>
    <property type="evidence" value="ECO:0007669"/>
    <property type="project" value="InterPro"/>
</dbReference>
<reference evidence="2" key="1">
    <citation type="submission" date="2006-10" db="EMBL/GenBank/DDBJ databases">
        <authorList>
            <person name="Amadeo P."/>
            <person name="Zhao Q."/>
            <person name="Wortman J."/>
            <person name="Fraser-Liggett C."/>
            <person name="Carlton J."/>
        </authorList>
    </citation>
    <scope>NUCLEOTIDE SEQUENCE</scope>
    <source>
        <strain evidence="2">G3</strain>
    </source>
</reference>
<dbReference type="PROSITE" id="PS50235">
    <property type="entry name" value="USP_3"/>
    <property type="match status" value="1"/>
</dbReference>
<sequence length="528" mass="60901">MLTTKDNLTEEMLTLIADKVSDDKLTDNGIYDALDILAKHQIFKINNPEGLIKNIAKIMQNSKYQQTNATALMEIAVKMTHRIDPQIVKDIITNNNAMIGPLCKVIENVADKKELFDVLSTSKEALPILPDIFNSQCSAEIAFDIAMNNIKEKESMRLIKYVLIAYPNLSDEALMPVMTKILDNLPIHNAWLAIDPICDRPQFKMMLTEKLRDIFNVSVDEFEVNESIKRSKYNITGLKNLGATCYINSVFQSLFNIEEFRKKIFDLNPTEKWQKAMQELFYRMKFSKRKFEDTKYFCDNFTFFGAKIKPTEPQDAAEFLEELLDKLHESSDMFQGEITLKMEYKGEVVQETIEPFHLLPMAVKNCKNFEQSFNAFLAKETIYNYESELLQKKVDVERHSIITKTPEYLIVHLKRFEFDYAHYTKNKINTPFDVPEYLDISPIAEGDDNKYKVVGAIMHMGDSESGHYKSLIAQEEGGFMINDRGCSLFPKKDVLPMMSGTANDFLFNAFKGLKIFEDVTKQLKQITK</sequence>
<dbReference type="Pfam" id="PF00443">
    <property type="entry name" value="UCH"/>
    <property type="match status" value="1"/>
</dbReference>
<dbReference type="SUPFAM" id="SSF54001">
    <property type="entry name" value="Cysteine proteinases"/>
    <property type="match status" value="1"/>
</dbReference>
<evidence type="ECO:0000313" key="3">
    <source>
        <dbReference type="Proteomes" id="UP000001542"/>
    </source>
</evidence>
<evidence type="ECO:0000259" key="1">
    <source>
        <dbReference type="PROSITE" id="PS50235"/>
    </source>
</evidence>
<dbReference type="eggNOG" id="KOG1863">
    <property type="taxonomic scope" value="Eukaryota"/>
</dbReference>
<dbReference type="AlphaFoldDB" id="A2F0K3"/>
<organism evidence="2 3">
    <name type="scientific">Trichomonas vaginalis (strain ATCC PRA-98 / G3)</name>
    <dbReference type="NCBI Taxonomy" id="412133"/>
    <lineage>
        <taxon>Eukaryota</taxon>
        <taxon>Metamonada</taxon>
        <taxon>Parabasalia</taxon>
        <taxon>Trichomonadida</taxon>
        <taxon>Trichomonadidae</taxon>
        <taxon>Trichomonas</taxon>
    </lineage>
</organism>
<dbReference type="InterPro" id="IPR001394">
    <property type="entry name" value="Peptidase_C19_UCH"/>
</dbReference>
<dbReference type="InterPro" id="IPR038765">
    <property type="entry name" value="Papain-like_cys_pep_sf"/>
</dbReference>
<gene>
    <name evidence="2" type="ORF">TVAG_025810</name>
</gene>
<reference evidence="2" key="2">
    <citation type="journal article" date="2007" name="Science">
        <title>Draft genome sequence of the sexually transmitted pathogen Trichomonas vaginalis.</title>
        <authorList>
            <person name="Carlton J.M."/>
            <person name="Hirt R.P."/>
            <person name="Silva J.C."/>
            <person name="Delcher A.L."/>
            <person name="Schatz M."/>
            <person name="Zhao Q."/>
            <person name="Wortman J.R."/>
            <person name="Bidwell S.L."/>
            <person name="Alsmark U.C.M."/>
            <person name="Besteiro S."/>
            <person name="Sicheritz-Ponten T."/>
            <person name="Noel C.J."/>
            <person name="Dacks J.B."/>
            <person name="Foster P.G."/>
            <person name="Simillion C."/>
            <person name="Van de Peer Y."/>
            <person name="Miranda-Saavedra D."/>
            <person name="Barton G.J."/>
            <person name="Westrop G.D."/>
            <person name="Mueller S."/>
            <person name="Dessi D."/>
            <person name="Fiori P.L."/>
            <person name="Ren Q."/>
            <person name="Paulsen I."/>
            <person name="Zhang H."/>
            <person name="Bastida-Corcuera F.D."/>
            <person name="Simoes-Barbosa A."/>
            <person name="Brown M.T."/>
            <person name="Hayes R.D."/>
            <person name="Mukherjee M."/>
            <person name="Okumura C.Y."/>
            <person name="Schneider R."/>
            <person name="Smith A.J."/>
            <person name="Vanacova S."/>
            <person name="Villalvazo M."/>
            <person name="Haas B.J."/>
            <person name="Pertea M."/>
            <person name="Feldblyum T.V."/>
            <person name="Utterback T.R."/>
            <person name="Shu C.L."/>
            <person name="Osoegawa K."/>
            <person name="de Jong P.J."/>
            <person name="Hrdy I."/>
            <person name="Horvathova L."/>
            <person name="Zubacova Z."/>
            <person name="Dolezal P."/>
            <person name="Malik S.B."/>
            <person name="Logsdon J.M. Jr."/>
            <person name="Henze K."/>
            <person name="Gupta A."/>
            <person name="Wang C.C."/>
            <person name="Dunne R.L."/>
            <person name="Upcroft J.A."/>
            <person name="Upcroft P."/>
            <person name="White O."/>
            <person name="Salzberg S.L."/>
            <person name="Tang P."/>
            <person name="Chiu C.-H."/>
            <person name="Lee Y.-S."/>
            <person name="Embley T.M."/>
            <person name="Coombs G.H."/>
            <person name="Mottram J.C."/>
            <person name="Tachezy J."/>
            <person name="Fraser-Liggett C.M."/>
            <person name="Johnson P.J."/>
        </authorList>
    </citation>
    <scope>NUCLEOTIDE SEQUENCE [LARGE SCALE GENOMIC DNA]</scope>
    <source>
        <strain evidence="2">G3</strain>
    </source>
</reference>
<dbReference type="FunFam" id="3.90.70.10:FF:000090">
    <property type="entry name" value="Clan CA, family C19, ubiquitin hydrolase-like cysteine peptidase"/>
    <property type="match status" value="1"/>
</dbReference>
<dbReference type="Gene3D" id="3.90.70.10">
    <property type="entry name" value="Cysteine proteinases"/>
    <property type="match status" value="1"/>
</dbReference>
<dbReference type="EMBL" id="DS113563">
    <property type="protein sequence ID" value="EAY01583.1"/>
    <property type="molecule type" value="Genomic_DNA"/>
</dbReference>
<dbReference type="PROSITE" id="PS00972">
    <property type="entry name" value="USP_1"/>
    <property type="match status" value="1"/>
</dbReference>
<keyword evidence="2" id="KW-0378">Hydrolase</keyword>